<proteinExistence type="predicted"/>
<organism evidence="1 2">
    <name type="scientific">Amycolatopsis minnesotensis</name>
    <dbReference type="NCBI Taxonomy" id="337894"/>
    <lineage>
        <taxon>Bacteria</taxon>
        <taxon>Bacillati</taxon>
        <taxon>Actinomycetota</taxon>
        <taxon>Actinomycetes</taxon>
        <taxon>Pseudonocardiales</taxon>
        <taxon>Pseudonocardiaceae</taxon>
        <taxon>Amycolatopsis</taxon>
    </lineage>
</organism>
<comment type="caution">
    <text evidence="1">The sequence shown here is derived from an EMBL/GenBank/DDBJ whole genome shotgun (WGS) entry which is preliminary data.</text>
</comment>
<name>A0ABN2RQ97_9PSEU</name>
<keyword evidence="2" id="KW-1185">Reference proteome</keyword>
<reference evidence="1 2" key="1">
    <citation type="journal article" date="2019" name="Int. J. Syst. Evol. Microbiol.">
        <title>The Global Catalogue of Microorganisms (GCM) 10K type strain sequencing project: providing services to taxonomists for standard genome sequencing and annotation.</title>
        <authorList>
            <consortium name="The Broad Institute Genomics Platform"/>
            <consortium name="The Broad Institute Genome Sequencing Center for Infectious Disease"/>
            <person name="Wu L."/>
            <person name="Ma J."/>
        </authorList>
    </citation>
    <scope>NUCLEOTIDE SEQUENCE [LARGE SCALE GENOMIC DNA]</scope>
    <source>
        <strain evidence="1 2">JCM 14545</strain>
    </source>
</reference>
<accession>A0ABN2RQ97</accession>
<dbReference type="EMBL" id="BAAANN010000023">
    <property type="protein sequence ID" value="GAA1972976.1"/>
    <property type="molecule type" value="Genomic_DNA"/>
</dbReference>
<dbReference type="Proteomes" id="UP001501116">
    <property type="component" value="Unassembled WGS sequence"/>
</dbReference>
<dbReference type="RefSeq" id="WP_344424775.1">
    <property type="nucleotide sequence ID" value="NZ_BAAANN010000023.1"/>
</dbReference>
<sequence>MNQVERAAQAAQPGDGGALKPLEVASATTAALCTPAALLTTVTIFPGVFAAGNMVSDFVGMQDQAGGGAGLSGKSSGELLGIRLGSIGA</sequence>
<gene>
    <name evidence="1" type="ORF">GCM10009754_54610</name>
</gene>
<evidence type="ECO:0000313" key="2">
    <source>
        <dbReference type="Proteomes" id="UP001501116"/>
    </source>
</evidence>
<protein>
    <submittedName>
        <fullName evidence="1">Uncharacterized protein</fullName>
    </submittedName>
</protein>
<evidence type="ECO:0000313" key="1">
    <source>
        <dbReference type="EMBL" id="GAA1972976.1"/>
    </source>
</evidence>